<dbReference type="EMBL" id="JAVREJ010000018">
    <property type="protein sequence ID" value="MDT0352369.1"/>
    <property type="molecule type" value="Genomic_DNA"/>
</dbReference>
<feature type="transmembrane region" description="Helical" evidence="7">
    <location>
        <begin position="131"/>
        <end position="153"/>
    </location>
</feature>
<protein>
    <submittedName>
        <fullName evidence="9">MFS transporter</fullName>
    </submittedName>
</protein>
<keyword evidence="6 7" id="KW-0472">Membrane</keyword>
<feature type="transmembrane region" description="Helical" evidence="7">
    <location>
        <begin position="198"/>
        <end position="216"/>
    </location>
</feature>
<feature type="domain" description="Major facilitator superfamily (MFS) profile" evidence="8">
    <location>
        <begin position="7"/>
        <end position="449"/>
    </location>
</feature>
<feature type="transmembrane region" description="Helical" evidence="7">
    <location>
        <begin position="301"/>
        <end position="323"/>
    </location>
</feature>
<feature type="transmembrane region" description="Helical" evidence="7">
    <location>
        <begin position="73"/>
        <end position="96"/>
    </location>
</feature>
<evidence type="ECO:0000256" key="1">
    <source>
        <dbReference type="ARBA" id="ARBA00004651"/>
    </source>
</evidence>
<feature type="transmembrane region" description="Helical" evidence="7">
    <location>
        <begin position="159"/>
        <end position="177"/>
    </location>
</feature>
<dbReference type="SUPFAM" id="SSF103473">
    <property type="entry name" value="MFS general substrate transporter"/>
    <property type="match status" value="1"/>
</dbReference>
<dbReference type="PANTHER" id="PTHR42718:SF49">
    <property type="entry name" value="EXPORT PROTEIN"/>
    <property type="match status" value="1"/>
</dbReference>
<organism evidence="9 10">
    <name type="scientific">Pseudonocardia charpentierae</name>
    <dbReference type="NCBI Taxonomy" id="3075545"/>
    <lineage>
        <taxon>Bacteria</taxon>
        <taxon>Bacillati</taxon>
        <taxon>Actinomycetota</taxon>
        <taxon>Actinomycetes</taxon>
        <taxon>Pseudonocardiales</taxon>
        <taxon>Pseudonocardiaceae</taxon>
        <taxon>Pseudonocardia</taxon>
    </lineage>
</organism>
<keyword evidence="4 7" id="KW-0812">Transmembrane</keyword>
<dbReference type="InterPro" id="IPR005829">
    <property type="entry name" value="Sugar_transporter_CS"/>
</dbReference>
<name>A0ABU2NER0_9PSEU</name>
<dbReference type="RefSeq" id="WP_311558875.1">
    <property type="nucleotide sequence ID" value="NZ_JAVREJ010000018.1"/>
</dbReference>
<dbReference type="InterPro" id="IPR020846">
    <property type="entry name" value="MFS_dom"/>
</dbReference>
<dbReference type="PANTHER" id="PTHR42718">
    <property type="entry name" value="MAJOR FACILITATOR SUPERFAMILY MULTIDRUG TRANSPORTER MFSC"/>
    <property type="match status" value="1"/>
</dbReference>
<keyword evidence="5 7" id="KW-1133">Transmembrane helix</keyword>
<feature type="transmembrane region" description="Helical" evidence="7">
    <location>
        <begin position="266"/>
        <end position="289"/>
    </location>
</feature>
<dbReference type="PROSITE" id="PS50850">
    <property type="entry name" value="MFS"/>
    <property type="match status" value="1"/>
</dbReference>
<evidence type="ECO:0000256" key="2">
    <source>
        <dbReference type="ARBA" id="ARBA00022448"/>
    </source>
</evidence>
<dbReference type="PRINTS" id="PR01036">
    <property type="entry name" value="TCRTETB"/>
</dbReference>
<keyword evidence="10" id="KW-1185">Reference proteome</keyword>
<evidence type="ECO:0000313" key="9">
    <source>
        <dbReference type="EMBL" id="MDT0352369.1"/>
    </source>
</evidence>
<feature type="transmembrane region" description="Helical" evidence="7">
    <location>
        <begin position="330"/>
        <end position="348"/>
    </location>
</feature>
<evidence type="ECO:0000256" key="7">
    <source>
        <dbReference type="SAM" id="Phobius"/>
    </source>
</evidence>
<dbReference type="InterPro" id="IPR004638">
    <property type="entry name" value="EmrB-like"/>
</dbReference>
<dbReference type="CDD" id="cd17321">
    <property type="entry name" value="MFS_MMR_MDR_like"/>
    <property type="match status" value="1"/>
</dbReference>
<dbReference type="InterPro" id="IPR036259">
    <property type="entry name" value="MFS_trans_sf"/>
</dbReference>
<reference evidence="10" key="1">
    <citation type="submission" date="2023-07" db="EMBL/GenBank/DDBJ databases">
        <title>30 novel species of actinomycetes from the DSMZ collection.</title>
        <authorList>
            <person name="Nouioui I."/>
        </authorList>
    </citation>
    <scope>NUCLEOTIDE SEQUENCE [LARGE SCALE GENOMIC DNA]</scope>
    <source>
        <strain evidence="10">DSM 45834</strain>
    </source>
</reference>
<evidence type="ECO:0000256" key="5">
    <source>
        <dbReference type="ARBA" id="ARBA00022989"/>
    </source>
</evidence>
<dbReference type="PROSITE" id="PS00216">
    <property type="entry name" value="SUGAR_TRANSPORT_1"/>
    <property type="match status" value="1"/>
</dbReference>
<evidence type="ECO:0000259" key="8">
    <source>
        <dbReference type="PROSITE" id="PS50850"/>
    </source>
</evidence>
<keyword evidence="3" id="KW-1003">Cell membrane</keyword>
<feature type="transmembrane region" description="Helical" evidence="7">
    <location>
        <begin position="102"/>
        <end position="124"/>
    </location>
</feature>
<evidence type="ECO:0000256" key="6">
    <source>
        <dbReference type="ARBA" id="ARBA00023136"/>
    </source>
</evidence>
<dbReference type="NCBIfam" id="TIGR00711">
    <property type="entry name" value="efflux_EmrB"/>
    <property type="match status" value="1"/>
</dbReference>
<keyword evidence="2" id="KW-0813">Transport</keyword>
<dbReference type="Pfam" id="PF07690">
    <property type="entry name" value="MFS_1"/>
    <property type="match status" value="1"/>
</dbReference>
<evidence type="ECO:0000256" key="4">
    <source>
        <dbReference type="ARBA" id="ARBA00022692"/>
    </source>
</evidence>
<feature type="transmembrane region" description="Helical" evidence="7">
    <location>
        <begin position="360"/>
        <end position="381"/>
    </location>
</feature>
<sequence>MTRNRWTLPVTAGAGFLAGLDTTAVNLALPDIQRSLASGPGEVQWVVNSFALLSAALLVTAGDLADRFGRRRVFVLGLLTFAGSSAACGLATSMLVLDLARAAQGATAAVVAASGLALLVGIYPPAERGRALGISGAIAALSFVVGPLVGGVLTDTLGWRSVFLVNLPVATGIALAARAALPELRDRSRRQGPARFDYVGVATFTLGLAALLYAALRGGAIGWAEPEVMAAATVGVSALAAFVVLERRTPDGVVDLRLFHDRTFAGAVATTALGGGAYFGTLVYLSLFLQGTQHYGPTETGVVYLPTILPFMIISPFAGRLLARIPGAPVPTVGVGLIACGMLLLLGVDEGAGLLDVAPGMAVAGIGTGLAVTPLTHLALAQVPTERSGMASGVLQTARPVGVTIGVTVLGLAVPHQLDAAAFHAVAVLAAGIAAVGALTAAVTIRASVRSRIDACQT</sequence>
<dbReference type="Proteomes" id="UP001183202">
    <property type="component" value="Unassembled WGS sequence"/>
</dbReference>
<evidence type="ECO:0000256" key="3">
    <source>
        <dbReference type="ARBA" id="ARBA00022475"/>
    </source>
</evidence>
<comment type="caution">
    <text evidence="9">The sequence shown here is derived from an EMBL/GenBank/DDBJ whole genome shotgun (WGS) entry which is preliminary data.</text>
</comment>
<dbReference type="InterPro" id="IPR011701">
    <property type="entry name" value="MFS"/>
</dbReference>
<dbReference type="Gene3D" id="1.20.1250.20">
    <property type="entry name" value="MFS general substrate transporter like domains"/>
    <property type="match status" value="1"/>
</dbReference>
<dbReference type="Gene3D" id="1.20.1720.10">
    <property type="entry name" value="Multidrug resistance protein D"/>
    <property type="match status" value="1"/>
</dbReference>
<feature type="transmembrane region" description="Helical" evidence="7">
    <location>
        <begin position="228"/>
        <end position="245"/>
    </location>
</feature>
<feature type="transmembrane region" description="Helical" evidence="7">
    <location>
        <begin position="43"/>
        <end position="61"/>
    </location>
</feature>
<comment type="subcellular location">
    <subcellularLocation>
        <location evidence="1">Cell membrane</location>
        <topology evidence="1">Multi-pass membrane protein</topology>
    </subcellularLocation>
</comment>
<feature type="transmembrane region" description="Helical" evidence="7">
    <location>
        <begin position="393"/>
        <end position="414"/>
    </location>
</feature>
<gene>
    <name evidence="9" type="ORF">RM445_22850</name>
</gene>
<evidence type="ECO:0000313" key="10">
    <source>
        <dbReference type="Proteomes" id="UP001183202"/>
    </source>
</evidence>
<proteinExistence type="predicted"/>
<feature type="transmembrane region" description="Helical" evidence="7">
    <location>
        <begin position="420"/>
        <end position="443"/>
    </location>
</feature>
<accession>A0ABU2NER0</accession>